<keyword evidence="2" id="KW-1185">Reference proteome</keyword>
<reference evidence="1" key="1">
    <citation type="submission" date="2023-04" db="EMBL/GenBank/DDBJ databases">
        <authorList>
            <person name="Vijverberg K."/>
            <person name="Xiong W."/>
            <person name="Schranz E."/>
        </authorList>
    </citation>
    <scope>NUCLEOTIDE SEQUENCE</scope>
</reference>
<dbReference type="AlphaFoldDB" id="A0AA36EKR8"/>
<accession>A0AA36EKR8</accession>
<evidence type="ECO:0000313" key="2">
    <source>
        <dbReference type="Proteomes" id="UP001177003"/>
    </source>
</evidence>
<dbReference type="Proteomes" id="UP001177003">
    <property type="component" value="Chromosome 8"/>
</dbReference>
<proteinExistence type="predicted"/>
<protein>
    <submittedName>
        <fullName evidence="1">Uncharacterized protein</fullName>
    </submittedName>
</protein>
<gene>
    <name evidence="1" type="ORF">LSALG_LOCUS38080</name>
</gene>
<evidence type="ECO:0000313" key="1">
    <source>
        <dbReference type="EMBL" id="CAI9299367.1"/>
    </source>
</evidence>
<organism evidence="1 2">
    <name type="scientific">Lactuca saligna</name>
    <name type="common">Willowleaf lettuce</name>
    <dbReference type="NCBI Taxonomy" id="75948"/>
    <lineage>
        <taxon>Eukaryota</taxon>
        <taxon>Viridiplantae</taxon>
        <taxon>Streptophyta</taxon>
        <taxon>Embryophyta</taxon>
        <taxon>Tracheophyta</taxon>
        <taxon>Spermatophyta</taxon>
        <taxon>Magnoliopsida</taxon>
        <taxon>eudicotyledons</taxon>
        <taxon>Gunneridae</taxon>
        <taxon>Pentapetalae</taxon>
        <taxon>asterids</taxon>
        <taxon>campanulids</taxon>
        <taxon>Asterales</taxon>
        <taxon>Asteraceae</taxon>
        <taxon>Cichorioideae</taxon>
        <taxon>Cichorieae</taxon>
        <taxon>Lactucinae</taxon>
        <taxon>Lactuca</taxon>
    </lineage>
</organism>
<dbReference type="EMBL" id="OX465084">
    <property type="protein sequence ID" value="CAI9299367.1"/>
    <property type="molecule type" value="Genomic_DNA"/>
</dbReference>
<name>A0AA36EKR8_LACSI</name>
<sequence>MSILPKPYIFYVLYPAKRCILNQMMFILQKYFAVCMLCVELQESKGLKKLEEEVLNFRLPGFRKLSIMAFRQLWDGRITSAQTSYMRGLDSNCTRHLYARDQQVVRMMYDLHKKLYKYIMLDHSNYSKV</sequence>